<evidence type="ECO:0000259" key="3">
    <source>
        <dbReference type="SMART" id="SM00460"/>
    </source>
</evidence>
<feature type="transmembrane region" description="Helical" evidence="2">
    <location>
        <begin position="31"/>
        <end position="51"/>
    </location>
</feature>
<dbReference type="InterPro" id="IPR002931">
    <property type="entry name" value="Transglutaminase-like"/>
</dbReference>
<dbReference type="eggNOG" id="arCOG02169">
    <property type="taxonomic scope" value="Archaea"/>
</dbReference>
<feature type="transmembrane region" description="Helical" evidence="2">
    <location>
        <begin position="110"/>
        <end position="133"/>
    </location>
</feature>
<dbReference type="EMBL" id="AOMA01000142">
    <property type="protein sequence ID" value="EMA33347.1"/>
    <property type="molecule type" value="Genomic_DNA"/>
</dbReference>
<feature type="transmembrane region" description="Helical" evidence="2">
    <location>
        <begin position="139"/>
        <end position="158"/>
    </location>
</feature>
<dbReference type="Proteomes" id="UP000011607">
    <property type="component" value="Unassembled WGS sequence"/>
</dbReference>
<feature type="transmembrane region" description="Helical" evidence="2">
    <location>
        <begin position="216"/>
        <end position="234"/>
    </location>
</feature>
<feature type="region of interest" description="Disordered" evidence="1">
    <location>
        <begin position="555"/>
        <end position="636"/>
    </location>
</feature>
<keyword evidence="2" id="KW-0472">Membrane</keyword>
<accession>M0LI99</accession>
<dbReference type="OrthoDB" id="18481at2157"/>
<evidence type="ECO:0000256" key="2">
    <source>
        <dbReference type="SAM" id="Phobius"/>
    </source>
</evidence>
<dbReference type="PANTHER" id="PTHR42736:SF1">
    <property type="entry name" value="PROTEIN-GLUTAMINE GAMMA-GLUTAMYLTRANSFERASE"/>
    <property type="match status" value="1"/>
</dbReference>
<feature type="transmembrane region" description="Helical" evidence="2">
    <location>
        <begin position="87"/>
        <end position="103"/>
    </location>
</feature>
<dbReference type="InterPro" id="IPR038765">
    <property type="entry name" value="Papain-like_cys_pep_sf"/>
</dbReference>
<gene>
    <name evidence="4" type="ORF">C446_13994</name>
</gene>
<dbReference type="AlphaFoldDB" id="M0LI99"/>
<dbReference type="InterPro" id="IPR025403">
    <property type="entry name" value="TgpA-like_C"/>
</dbReference>
<dbReference type="PATRIC" id="fig|1227454.3.peg.2864"/>
<dbReference type="Gene3D" id="3.10.620.30">
    <property type="match status" value="1"/>
</dbReference>
<dbReference type="SMART" id="SM00460">
    <property type="entry name" value="TGc"/>
    <property type="match status" value="1"/>
</dbReference>
<protein>
    <submittedName>
        <fullName evidence="4">Transglutaminase</fullName>
    </submittedName>
</protein>
<dbReference type="Pfam" id="PF13559">
    <property type="entry name" value="DUF4129"/>
    <property type="match status" value="1"/>
</dbReference>
<dbReference type="InterPro" id="IPR052901">
    <property type="entry name" value="Bact_TGase-like"/>
</dbReference>
<dbReference type="STRING" id="1227454.C446_13994"/>
<feature type="compositionally biased region" description="Acidic residues" evidence="1">
    <location>
        <begin position="595"/>
        <end position="620"/>
    </location>
</feature>
<feature type="domain" description="Transglutaminase-like" evidence="3">
    <location>
        <begin position="462"/>
        <end position="532"/>
    </location>
</feature>
<organism evidence="4 5">
    <name type="scientific">Halobiforma nitratireducens JCM 10879</name>
    <dbReference type="NCBI Taxonomy" id="1227454"/>
    <lineage>
        <taxon>Archaea</taxon>
        <taxon>Methanobacteriati</taxon>
        <taxon>Methanobacteriota</taxon>
        <taxon>Stenosarchaea group</taxon>
        <taxon>Halobacteria</taxon>
        <taxon>Halobacteriales</taxon>
        <taxon>Natrialbaceae</taxon>
        <taxon>Halobiforma</taxon>
    </lineage>
</organism>
<dbReference type="SUPFAM" id="SSF54001">
    <property type="entry name" value="Cysteine proteinases"/>
    <property type="match status" value="1"/>
</dbReference>
<comment type="caution">
    <text evidence="4">The sequence shown here is derived from an EMBL/GenBank/DDBJ whole genome shotgun (WGS) entry which is preliminary data.</text>
</comment>
<sequence length="773" mass="82636">MSAGSRWPTLGRGDRDRTLSLEADGTIGPDAFRVLALGCVLLLTTAYVSVLQNVTQVVGGTRTLLALVVATLLAATILARLIRPGTALVLTALVAVTGFIYYFERSGVGAAVVFSAGESIVADAVTLATGLELLRVVEAGVWTLAFAPGPVFLSWYLAVRGRYGLSVVPGGFALLFLVLTGDAGSAVTLLGVLAALGAVAFGDLERRGGSVAQADAIAVLFAIIVALSLSVTFVPGGAGTANPTTAGASDGTLEATIDSASERSGIAGEVDLSPEIRFVVEADEEAYWRTGVYDRYTGDEWVRTGQSQPYAERALEKPAGATETMRQTVTVRTELGVMPAAAHPLEVEGGIGDYTEVSAHGQIRPATTLIEGDTYAVESAVVEPAPIALHDAGTDYPEEIEEHYLQMPESISGEFEARTAEVTERTETPFETAVAIERYLRTSKDYSLEVDQPEGDAAEEFLLEMDEGYCVYFATTMTQMLRAEGIPARYVTGYTSGEQISDDEYVVRGTDAHAWVGVYFPDHGWVEFEPTPPQPREAEHSERLLDAQEERIEDEAIQTGIEDTPDADDEDETDGDDDPDAPAHNPDGTDAPGEAGEDDPSAENETAPEADEPGSSDTGDDPNGSAPTTADDGLTTPVPITRELVVVASVLFAGLLAGVHRTGATVQARQLIGLYWQRPSDDPDRDAERAFHRLEGALARDHRPRGAAESARSYVTALERQNADLDPRVERVLERYERAVYGSGVDRAEADETIEIVDEITRNRLPIVRRDGN</sequence>
<dbReference type="PANTHER" id="PTHR42736">
    <property type="entry name" value="PROTEIN-GLUTAMINE GAMMA-GLUTAMYLTRANSFERASE"/>
    <property type="match status" value="1"/>
</dbReference>
<feature type="transmembrane region" description="Helical" evidence="2">
    <location>
        <begin position="63"/>
        <end position="81"/>
    </location>
</feature>
<feature type="transmembrane region" description="Helical" evidence="2">
    <location>
        <begin position="163"/>
        <end position="180"/>
    </location>
</feature>
<name>M0LI99_9EURY</name>
<feature type="compositionally biased region" description="Acidic residues" evidence="1">
    <location>
        <begin position="563"/>
        <end position="580"/>
    </location>
</feature>
<dbReference type="RefSeq" id="WP_006673696.1">
    <property type="nucleotide sequence ID" value="NZ_AOMA01000142.1"/>
</dbReference>
<reference evidence="4 5" key="1">
    <citation type="journal article" date="2014" name="PLoS Genet.">
        <title>Phylogenetically driven sequencing of extremely halophilic archaea reveals strategies for static and dynamic osmo-response.</title>
        <authorList>
            <person name="Becker E.A."/>
            <person name="Seitzer P.M."/>
            <person name="Tritt A."/>
            <person name="Larsen D."/>
            <person name="Krusor M."/>
            <person name="Yao A.I."/>
            <person name="Wu D."/>
            <person name="Madern D."/>
            <person name="Eisen J.A."/>
            <person name="Darling A.E."/>
            <person name="Facciotti M.T."/>
        </authorList>
    </citation>
    <scope>NUCLEOTIDE SEQUENCE [LARGE SCALE GENOMIC DNA]</scope>
    <source>
        <strain evidence="4 5">JCM 10879</strain>
    </source>
</reference>
<proteinExistence type="predicted"/>
<keyword evidence="2" id="KW-0812">Transmembrane</keyword>
<evidence type="ECO:0000313" key="4">
    <source>
        <dbReference type="EMBL" id="EMA33347.1"/>
    </source>
</evidence>
<evidence type="ECO:0000313" key="5">
    <source>
        <dbReference type="Proteomes" id="UP000011607"/>
    </source>
</evidence>
<keyword evidence="5" id="KW-1185">Reference proteome</keyword>
<keyword evidence="2" id="KW-1133">Transmembrane helix</keyword>
<dbReference type="Pfam" id="PF11992">
    <property type="entry name" value="TgpA_N"/>
    <property type="match status" value="1"/>
</dbReference>
<dbReference type="InterPro" id="IPR021878">
    <property type="entry name" value="TgpA_N"/>
</dbReference>
<evidence type="ECO:0000256" key="1">
    <source>
        <dbReference type="SAM" id="MobiDB-lite"/>
    </source>
</evidence>
<dbReference type="Pfam" id="PF01841">
    <property type="entry name" value="Transglut_core"/>
    <property type="match status" value="1"/>
</dbReference>
<feature type="transmembrane region" description="Helical" evidence="2">
    <location>
        <begin position="186"/>
        <end position="204"/>
    </location>
</feature>